<protein>
    <submittedName>
        <fullName evidence="1">Uncharacterized protein</fullName>
    </submittedName>
</protein>
<dbReference type="AlphaFoldDB" id="A0A834HZ08"/>
<proteinExistence type="predicted"/>
<evidence type="ECO:0000313" key="2">
    <source>
        <dbReference type="Proteomes" id="UP000625711"/>
    </source>
</evidence>
<dbReference type="EMBL" id="JAACXV010014259">
    <property type="protein sequence ID" value="KAF7269136.1"/>
    <property type="molecule type" value="Genomic_DNA"/>
</dbReference>
<evidence type="ECO:0000313" key="1">
    <source>
        <dbReference type="EMBL" id="KAF7269136.1"/>
    </source>
</evidence>
<keyword evidence="2" id="KW-1185">Reference proteome</keyword>
<reference evidence="1" key="1">
    <citation type="submission" date="2020-08" db="EMBL/GenBank/DDBJ databases">
        <title>Genome sequencing and assembly of the red palm weevil Rhynchophorus ferrugineus.</title>
        <authorList>
            <person name="Dias G.B."/>
            <person name="Bergman C.M."/>
            <person name="Manee M."/>
        </authorList>
    </citation>
    <scope>NUCLEOTIDE SEQUENCE</scope>
    <source>
        <strain evidence="1">AA-2017</strain>
        <tissue evidence="1">Whole larva</tissue>
    </source>
</reference>
<sequence>MAKIAMPHFDQSAAARELRQIIHIRAAIYEARRASSYRISSPHLPEPSSLMIIQIDRFIYSRSGSERYKLILAREMNVVTLYHINSDVFLFAYFGSSRISFNNKKK</sequence>
<comment type="caution">
    <text evidence="1">The sequence shown here is derived from an EMBL/GenBank/DDBJ whole genome shotgun (WGS) entry which is preliminary data.</text>
</comment>
<name>A0A834HZ08_RHYFE</name>
<gene>
    <name evidence="1" type="ORF">GWI33_017807</name>
</gene>
<accession>A0A834HZ08</accession>
<organism evidence="1 2">
    <name type="scientific">Rhynchophorus ferrugineus</name>
    <name type="common">Red palm weevil</name>
    <name type="synonym">Curculio ferrugineus</name>
    <dbReference type="NCBI Taxonomy" id="354439"/>
    <lineage>
        <taxon>Eukaryota</taxon>
        <taxon>Metazoa</taxon>
        <taxon>Ecdysozoa</taxon>
        <taxon>Arthropoda</taxon>
        <taxon>Hexapoda</taxon>
        <taxon>Insecta</taxon>
        <taxon>Pterygota</taxon>
        <taxon>Neoptera</taxon>
        <taxon>Endopterygota</taxon>
        <taxon>Coleoptera</taxon>
        <taxon>Polyphaga</taxon>
        <taxon>Cucujiformia</taxon>
        <taxon>Curculionidae</taxon>
        <taxon>Dryophthorinae</taxon>
        <taxon>Rhynchophorus</taxon>
    </lineage>
</organism>
<dbReference type="Proteomes" id="UP000625711">
    <property type="component" value="Unassembled WGS sequence"/>
</dbReference>